<evidence type="ECO:0000259" key="2">
    <source>
        <dbReference type="PROSITE" id="PS50222"/>
    </source>
</evidence>
<dbReference type="CDD" id="cd00051">
    <property type="entry name" value="EFh"/>
    <property type="match status" value="1"/>
</dbReference>
<dbReference type="EMBL" id="LR593887">
    <property type="protein sequence ID" value="VTR97268.1"/>
    <property type="molecule type" value="Genomic_DNA"/>
</dbReference>
<feature type="signal peptide" evidence="1">
    <location>
        <begin position="1"/>
        <end position="26"/>
    </location>
</feature>
<dbReference type="KEGG" id="tim:GMBLW1_30350"/>
<sequence>MKPITPMIRCLAFLLGILGITATASYGEEPTPKSAPSSDAIFKRIDRDSDGRISKSEYEAFAGMLPRFKDNKQAIQQAFNRFDGNQDGHIDNLEFDRMSALSRFAKGFAKPDGEKFGKLGKFFPKLMPNSKPETPEKKPAVQGISEEVARKHRFPAAPDSEGVAVIPPEWASVPKTATSAAEIDALLKAAQAEDELKPAKPCSDEIFARRVWIDLCGTLPPDTELRQFVADRSPTKRAELIDRLLASPEFAQRQAKAWREIMLSRATAQNAFLVRPREQGLESWLTDQFQKNRDWASITRDLLTAEGTMTPQETREKGNLGFLLAHLREEGPVERANDVARVFLGINIQCSQCHDAPNDVWKRDQFHQFAAFFGRTNGQALPPQLTKSGGFELRLSSRGFGDYRQPDLDDPKVTHAVEPAFFLNGKSVSSRTSDLDRRKSLADWVTDPANYYFPAAFVNRTWHDLMGQTFVSPVDNLGPLQDVTYPEVLNRLAAGFVGSNFDIRSVFRVIMNTEAYQREFQLGATPEEHLNFAGVRPAPLRGSDLWGALNRALGPINGEMRLPGATPSVGRFPPSFRSAFEQLFNFDLSKPVDEVEATVPQALMLMNNSMLNGYMKATRFTNLGRMLQQTTDNRVAVRTLYERTLGRRPTDREMNTCLDHIRAMQDRAAAFEDLQWSLINSTEFRTRR</sequence>
<dbReference type="InterPro" id="IPR018247">
    <property type="entry name" value="EF_Hand_1_Ca_BS"/>
</dbReference>
<accession>A0A6C2YIL6</accession>
<keyword evidence="4" id="KW-1185">Reference proteome</keyword>
<dbReference type="InterPro" id="IPR011992">
    <property type="entry name" value="EF-hand-dom_pair"/>
</dbReference>
<evidence type="ECO:0000313" key="4">
    <source>
        <dbReference type="Proteomes" id="UP000464378"/>
    </source>
</evidence>
<dbReference type="RefSeq" id="WP_162656086.1">
    <property type="nucleotide sequence ID" value="NZ_LR593887.1"/>
</dbReference>
<keyword evidence="1" id="KW-0732">Signal</keyword>
<dbReference type="Pfam" id="PF07587">
    <property type="entry name" value="PSD1"/>
    <property type="match status" value="1"/>
</dbReference>
<dbReference type="InterPro" id="IPR022655">
    <property type="entry name" value="DUF1553"/>
</dbReference>
<reference evidence="3" key="1">
    <citation type="submission" date="2019-04" db="EMBL/GenBank/DDBJ databases">
        <authorList>
            <consortium name="Science for Life Laboratories"/>
        </authorList>
    </citation>
    <scope>NUCLEOTIDE SEQUENCE</scope>
    <source>
        <strain evidence="3">MBLW1</strain>
    </source>
</reference>
<dbReference type="PROSITE" id="PS00018">
    <property type="entry name" value="EF_HAND_1"/>
    <property type="match status" value="2"/>
</dbReference>
<feature type="chain" id="PRO_5036172680" description="EF-hand domain-containing protein" evidence="1">
    <location>
        <begin position="27"/>
        <end position="688"/>
    </location>
</feature>
<dbReference type="PANTHER" id="PTHR35889">
    <property type="entry name" value="CYCLOINULO-OLIGOSACCHARIDE FRUCTANOTRANSFERASE-RELATED"/>
    <property type="match status" value="1"/>
</dbReference>
<evidence type="ECO:0000313" key="3">
    <source>
        <dbReference type="EMBL" id="VIP00925.1"/>
    </source>
</evidence>
<protein>
    <recommendedName>
        <fullName evidence="2">EF-hand domain-containing protein</fullName>
    </recommendedName>
</protein>
<organism evidence="3">
    <name type="scientific">Tuwongella immobilis</name>
    <dbReference type="NCBI Taxonomy" id="692036"/>
    <lineage>
        <taxon>Bacteria</taxon>
        <taxon>Pseudomonadati</taxon>
        <taxon>Planctomycetota</taxon>
        <taxon>Planctomycetia</taxon>
        <taxon>Gemmatales</taxon>
        <taxon>Gemmataceae</taxon>
        <taxon>Tuwongella</taxon>
    </lineage>
</organism>
<gene>
    <name evidence="3" type="ORF">GMBLW1_30350</name>
</gene>
<dbReference type="Pfam" id="PF07583">
    <property type="entry name" value="PSCyt2"/>
    <property type="match status" value="1"/>
</dbReference>
<dbReference type="GO" id="GO:0005509">
    <property type="term" value="F:calcium ion binding"/>
    <property type="evidence" value="ECO:0007669"/>
    <property type="project" value="InterPro"/>
</dbReference>
<evidence type="ECO:0000256" key="1">
    <source>
        <dbReference type="SAM" id="SignalP"/>
    </source>
</evidence>
<dbReference type="InterPro" id="IPR011444">
    <property type="entry name" value="DUF1549"/>
</dbReference>
<dbReference type="PANTHER" id="PTHR35889:SF3">
    <property type="entry name" value="F-BOX DOMAIN-CONTAINING PROTEIN"/>
    <property type="match status" value="1"/>
</dbReference>
<dbReference type="PROSITE" id="PS50222">
    <property type="entry name" value="EF_HAND_2"/>
    <property type="match status" value="2"/>
</dbReference>
<proteinExistence type="predicted"/>
<dbReference type="SUPFAM" id="SSF47473">
    <property type="entry name" value="EF-hand"/>
    <property type="match status" value="1"/>
</dbReference>
<dbReference type="EMBL" id="LR586016">
    <property type="protein sequence ID" value="VIP00925.1"/>
    <property type="molecule type" value="Genomic_DNA"/>
</dbReference>
<dbReference type="Gene3D" id="1.10.238.10">
    <property type="entry name" value="EF-hand"/>
    <property type="match status" value="1"/>
</dbReference>
<dbReference type="Proteomes" id="UP000464378">
    <property type="component" value="Chromosome"/>
</dbReference>
<dbReference type="Pfam" id="PF13202">
    <property type="entry name" value="EF-hand_5"/>
    <property type="match status" value="2"/>
</dbReference>
<feature type="domain" description="EF-hand" evidence="2">
    <location>
        <begin position="70"/>
        <end position="105"/>
    </location>
</feature>
<dbReference type="InterPro" id="IPR002048">
    <property type="entry name" value="EF_hand_dom"/>
</dbReference>
<dbReference type="InParanoid" id="A0A6C2YIL6"/>
<dbReference type="SMART" id="SM00054">
    <property type="entry name" value="EFh"/>
    <property type="match status" value="2"/>
</dbReference>
<feature type="domain" description="EF-hand" evidence="2">
    <location>
        <begin position="33"/>
        <end position="68"/>
    </location>
</feature>
<name>A0A6C2YIL6_9BACT</name>
<dbReference type="AlphaFoldDB" id="A0A6C2YIL6"/>